<sequence>MKNQTKLFSNILKKLKSKHNYDDFQPQKVIEKINGKKDLYIVPVDEEFDPELKIKKDVVGILDTNRDEILTKLIKYWDNTKDKAELFKWKIDFPLNSLIGVKFSDSISESKFQFKSEELVNDTATTWFKAKLNIIETNMQVKVSAMPSVNELVLEAAI</sequence>
<protein>
    <submittedName>
        <fullName evidence="1">Uncharacterized protein</fullName>
    </submittedName>
</protein>
<proteinExistence type="predicted"/>
<organism evidence="1 2">
    <name type="scientific">Succinivibrio dextrinosolvens DSM 3072</name>
    <dbReference type="NCBI Taxonomy" id="1123324"/>
    <lineage>
        <taxon>Bacteria</taxon>
        <taxon>Pseudomonadati</taxon>
        <taxon>Pseudomonadota</taxon>
        <taxon>Gammaproteobacteria</taxon>
        <taxon>Aeromonadales</taxon>
        <taxon>Succinivibrionaceae</taxon>
        <taxon>Succinivibrio</taxon>
    </lineage>
</organism>
<gene>
    <name evidence="1" type="ORF">SAMN02745213_02020</name>
</gene>
<reference evidence="2" key="1">
    <citation type="submission" date="2017-02" db="EMBL/GenBank/DDBJ databases">
        <authorList>
            <person name="Varghese N."/>
            <person name="Submissions S."/>
        </authorList>
    </citation>
    <scope>NUCLEOTIDE SEQUENCE [LARGE SCALE GENOMIC DNA]</scope>
    <source>
        <strain evidence="2">DSM 3072</strain>
    </source>
</reference>
<accession>A0A1T4VTF7</accession>
<keyword evidence="2" id="KW-1185">Reference proteome</keyword>
<dbReference type="RefSeq" id="WP_078929362.1">
    <property type="nucleotide sequence ID" value="NZ_FUXX01000046.1"/>
</dbReference>
<dbReference type="Proteomes" id="UP000242432">
    <property type="component" value="Unassembled WGS sequence"/>
</dbReference>
<dbReference type="EMBL" id="FUXX01000046">
    <property type="protein sequence ID" value="SKA68246.1"/>
    <property type="molecule type" value="Genomic_DNA"/>
</dbReference>
<evidence type="ECO:0000313" key="2">
    <source>
        <dbReference type="Proteomes" id="UP000242432"/>
    </source>
</evidence>
<name>A0A1T4VTF7_9GAMM</name>
<evidence type="ECO:0000313" key="1">
    <source>
        <dbReference type="EMBL" id="SKA68246.1"/>
    </source>
</evidence>
<dbReference type="AlphaFoldDB" id="A0A1T4VTF7"/>